<reference evidence="5 6" key="1">
    <citation type="submission" date="2019-05" db="EMBL/GenBank/DDBJ databases">
        <title>Emergence of the Ug99 lineage of the wheat stem rust pathogen through somatic hybridization.</title>
        <authorList>
            <person name="Li F."/>
            <person name="Upadhyaya N.M."/>
            <person name="Sperschneider J."/>
            <person name="Matny O."/>
            <person name="Nguyen-Phuc H."/>
            <person name="Mago R."/>
            <person name="Raley C."/>
            <person name="Miller M.E."/>
            <person name="Silverstein K.A.T."/>
            <person name="Henningsen E."/>
            <person name="Hirsch C.D."/>
            <person name="Visser B."/>
            <person name="Pretorius Z.A."/>
            <person name="Steffenson B.J."/>
            <person name="Schwessinger B."/>
            <person name="Dodds P.N."/>
            <person name="Figueroa M."/>
        </authorList>
    </citation>
    <scope>NUCLEOTIDE SEQUENCE [LARGE SCALE GENOMIC DNA]</scope>
    <source>
        <strain evidence="4">21-0</strain>
        <strain evidence="3 6">Ug99</strain>
    </source>
</reference>
<dbReference type="EMBL" id="VSWC01000079">
    <property type="protein sequence ID" value="KAA1093940.1"/>
    <property type="molecule type" value="Genomic_DNA"/>
</dbReference>
<evidence type="ECO:0008006" key="7">
    <source>
        <dbReference type="Google" id="ProtNLM"/>
    </source>
</evidence>
<evidence type="ECO:0000256" key="2">
    <source>
        <dbReference type="SAM" id="SignalP"/>
    </source>
</evidence>
<keyword evidence="5" id="KW-1185">Reference proteome</keyword>
<organism evidence="4 5">
    <name type="scientific">Puccinia graminis f. sp. tritici</name>
    <dbReference type="NCBI Taxonomy" id="56615"/>
    <lineage>
        <taxon>Eukaryota</taxon>
        <taxon>Fungi</taxon>
        <taxon>Dikarya</taxon>
        <taxon>Basidiomycota</taxon>
        <taxon>Pucciniomycotina</taxon>
        <taxon>Pucciniomycetes</taxon>
        <taxon>Pucciniales</taxon>
        <taxon>Pucciniaceae</taxon>
        <taxon>Puccinia</taxon>
    </lineage>
</organism>
<dbReference type="EMBL" id="VDEP01000438">
    <property type="protein sequence ID" value="KAA1083579.1"/>
    <property type="molecule type" value="Genomic_DNA"/>
</dbReference>
<dbReference type="Proteomes" id="UP000325313">
    <property type="component" value="Unassembled WGS sequence"/>
</dbReference>
<feature type="signal peptide" evidence="2">
    <location>
        <begin position="1"/>
        <end position="24"/>
    </location>
</feature>
<protein>
    <recommendedName>
        <fullName evidence="7">Secreted protein</fullName>
    </recommendedName>
</protein>
<evidence type="ECO:0000313" key="3">
    <source>
        <dbReference type="EMBL" id="KAA1083579.1"/>
    </source>
</evidence>
<dbReference type="AlphaFoldDB" id="A0A5B0P0P8"/>
<gene>
    <name evidence="4" type="ORF">PGT21_003852</name>
    <name evidence="3" type="ORF">PGTUg99_036356</name>
</gene>
<evidence type="ECO:0000313" key="6">
    <source>
        <dbReference type="Proteomes" id="UP000325313"/>
    </source>
</evidence>
<evidence type="ECO:0000313" key="5">
    <source>
        <dbReference type="Proteomes" id="UP000324748"/>
    </source>
</evidence>
<comment type="caution">
    <text evidence="4">The sequence shown here is derived from an EMBL/GenBank/DDBJ whole genome shotgun (WGS) entry which is preliminary data.</text>
</comment>
<dbReference type="Proteomes" id="UP000324748">
    <property type="component" value="Unassembled WGS sequence"/>
</dbReference>
<feature type="chain" id="PRO_5036137609" description="Secreted protein" evidence="2">
    <location>
        <begin position="25"/>
        <end position="125"/>
    </location>
</feature>
<evidence type="ECO:0000313" key="4">
    <source>
        <dbReference type="EMBL" id="KAA1093940.1"/>
    </source>
</evidence>
<evidence type="ECO:0000256" key="1">
    <source>
        <dbReference type="SAM" id="MobiDB-lite"/>
    </source>
</evidence>
<name>A0A5B0P0P8_PUCGR</name>
<keyword evidence="2" id="KW-0732">Signal</keyword>
<sequence>MLFSPSCHATFILTVCVFLGSVDCSPLKWDGFLVHDGVRIQPNQVDLQAREIQQMAAHDVDIGRPVPPQPLDLIERPVINNQLGAGSEEDPVQSEIHQDAESSVANPRRVQEPHEDASTSGPRNS</sequence>
<feature type="region of interest" description="Disordered" evidence="1">
    <location>
        <begin position="77"/>
        <end position="125"/>
    </location>
</feature>
<proteinExistence type="predicted"/>
<accession>A0A5B0P0P8</accession>